<dbReference type="PRINTS" id="PR00081">
    <property type="entry name" value="GDHRDH"/>
</dbReference>
<organism evidence="4 5">
    <name type="scientific">Nakamurella panacisegetis</name>
    <dbReference type="NCBI Taxonomy" id="1090615"/>
    <lineage>
        <taxon>Bacteria</taxon>
        <taxon>Bacillati</taxon>
        <taxon>Actinomycetota</taxon>
        <taxon>Actinomycetes</taxon>
        <taxon>Nakamurellales</taxon>
        <taxon>Nakamurellaceae</taxon>
        <taxon>Nakamurella</taxon>
    </lineage>
</organism>
<protein>
    <submittedName>
        <fullName evidence="4">NAD(P)-dependent dehydrogenase, short-chain alcohol dehydrogenase family</fullName>
    </submittedName>
</protein>
<dbReference type="InterPro" id="IPR036291">
    <property type="entry name" value="NAD(P)-bd_dom_sf"/>
</dbReference>
<dbReference type="InterPro" id="IPR020904">
    <property type="entry name" value="Sc_DH/Rdtase_CS"/>
</dbReference>
<dbReference type="InterPro" id="IPR002347">
    <property type="entry name" value="SDR_fam"/>
</dbReference>
<dbReference type="PRINTS" id="PR00080">
    <property type="entry name" value="SDRFAMILY"/>
</dbReference>
<dbReference type="Pfam" id="PF13561">
    <property type="entry name" value="adh_short_C2"/>
    <property type="match status" value="1"/>
</dbReference>
<dbReference type="SUPFAM" id="SSF51735">
    <property type="entry name" value="NAD(P)-binding Rossmann-fold domains"/>
    <property type="match status" value="1"/>
</dbReference>
<accession>A0A1H0T9G6</accession>
<sequence>MYEDLKGKVAVVTGGARGLGYQMAGALAALGAEVALLDLLPEVTDSAARLAGEKGVRTVGIAADVTDQTSIGNAVAAVAGSLGTPSILVNAAGITAWSDSLDVTAESWRKVIDVNLTGTFFSCQAFARSVLAGGGTGAIVNVSSMSAFVVNIPQNQVSYNASKAAVDQLTKSLAVEWISKGIRVNAIAPGYFLSDMTRQFLDTNAELGNYWKSLIPAGRMGQPADLDGLVCFLASDASQYIVGESIVIDGGYSIV</sequence>
<dbReference type="InterPro" id="IPR057326">
    <property type="entry name" value="KR_dom"/>
</dbReference>
<gene>
    <name evidence="4" type="ORF">SAMN04515671_4531</name>
</gene>
<dbReference type="GO" id="GO:0016616">
    <property type="term" value="F:oxidoreductase activity, acting on the CH-OH group of donors, NAD or NADP as acceptor"/>
    <property type="evidence" value="ECO:0007669"/>
    <property type="project" value="TreeGrafter"/>
</dbReference>
<dbReference type="PROSITE" id="PS00061">
    <property type="entry name" value="ADH_SHORT"/>
    <property type="match status" value="1"/>
</dbReference>
<feature type="domain" description="Ketoreductase" evidence="3">
    <location>
        <begin position="8"/>
        <end position="190"/>
    </location>
</feature>
<dbReference type="FunFam" id="3.40.50.720:FF:000240">
    <property type="entry name" value="SDR family oxidoreductase"/>
    <property type="match status" value="1"/>
</dbReference>
<keyword evidence="2" id="KW-0560">Oxidoreductase</keyword>
<evidence type="ECO:0000256" key="1">
    <source>
        <dbReference type="ARBA" id="ARBA00006484"/>
    </source>
</evidence>
<evidence type="ECO:0000259" key="3">
    <source>
        <dbReference type="SMART" id="SM00822"/>
    </source>
</evidence>
<dbReference type="PANTHER" id="PTHR42760">
    <property type="entry name" value="SHORT-CHAIN DEHYDROGENASES/REDUCTASES FAMILY MEMBER"/>
    <property type="match status" value="1"/>
</dbReference>
<evidence type="ECO:0000313" key="4">
    <source>
        <dbReference type="EMBL" id="SDP50431.1"/>
    </source>
</evidence>
<reference evidence="4 5" key="1">
    <citation type="submission" date="2016-10" db="EMBL/GenBank/DDBJ databases">
        <authorList>
            <person name="de Groot N.N."/>
        </authorList>
    </citation>
    <scope>NUCLEOTIDE SEQUENCE [LARGE SCALE GENOMIC DNA]</scope>
    <source>
        <strain evidence="5">P4-7,KCTC 19426,CECT 7604</strain>
    </source>
</reference>
<dbReference type="Gene3D" id="3.40.50.720">
    <property type="entry name" value="NAD(P)-binding Rossmann-like Domain"/>
    <property type="match status" value="1"/>
</dbReference>
<dbReference type="GO" id="GO:0005975">
    <property type="term" value="P:carbohydrate metabolic process"/>
    <property type="evidence" value="ECO:0007669"/>
    <property type="project" value="UniProtKB-ARBA"/>
</dbReference>
<keyword evidence="5" id="KW-1185">Reference proteome</keyword>
<dbReference type="AlphaFoldDB" id="A0A1H0T9G6"/>
<dbReference type="STRING" id="1090615.SAMN04515671_4531"/>
<proteinExistence type="inferred from homology"/>
<dbReference type="SMART" id="SM00822">
    <property type="entry name" value="PKS_KR"/>
    <property type="match status" value="1"/>
</dbReference>
<dbReference type="Proteomes" id="UP000198741">
    <property type="component" value="Chromosome I"/>
</dbReference>
<name>A0A1H0T9G6_9ACTN</name>
<evidence type="ECO:0000256" key="2">
    <source>
        <dbReference type="ARBA" id="ARBA00023002"/>
    </source>
</evidence>
<evidence type="ECO:0000313" key="5">
    <source>
        <dbReference type="Proteomes" id="UP000198741"/>
    </source>
</evidence>
<dbReference type="PANTHER" id="PTHR42760:SF115">
    <property type="entry name" value="3-OXOACYL-[ACYL-CARRIER-PROTEIN] REDUCTASE FABG"/>
    <property type="match status" value="1"/>
</dbReference>
<comment type="similarity">
    <text evidence="1">Belongs to the short-chain dehydrogenases/reductases (SDR) family.</text>
</comment>
<dbReference type="EMBL" id="LT629710">
    <property type="protein sequence ID" value="SDP50431.1"/>
    <property type="molecule type" value="Genomic_DNA"/>
</dbReference>
<dbReference type="RefSeq" id="WP_197676320.1">
    <property type="nucleotide sequence ID" value="NZ_LT629710.1"/>
</dbReference>